<comment type="caution">
    <text evidence="2">The sequence shown here is derived from an EMBL/GenBank/DDBJ whole genome shotgun (WGS) entry which is preliminary data.</text>
</comment>
<evidence type="ECO:0000256" key="1">
    <source>
        <dbReference type="SAM" id="Phobius"/>
    </source>
</evidence>
<protein>
    <submittedName>
        <fullName evidence="2">Uncharacterized protein</fullName>
    </submittedName>
</protein>
<dbReference type="AlphaFoldDB" id="A0A699IZA4"/>
<evidence type="ECO:0000313" key="2">
    <source>
        <dbReference type="EMBL" id="GEZ97956.1"/>
    </source>
</evidence>
<proteinExistence type="predicted"/>
<organism evidence="2">
    <name type="scientific">Tanacetum cinerariifolium</name>
    <name type="common">Dalmatian daisy</name>
    <name type="synonym">Chrysanthemum cinerariifolium</name>
    <dbReference type="NCBI Taxonomy" id="118510"/>
    <lineage>
        <taxon>Eukaryota</taxon>
        <taxon>Viridiplantae</taxon>
        <taxon>Streptophyta</taxon>
        <taxon>Embryophyta</taxon>
        <taxon>Tracheophyta</taxon>
        <taxon>Spermatophyta</taxon>
        <taxon>Magnoliopsida</taxon>
        <taxon>eudicotyledons</taxon>
        <taxon>Gunneridae</taxon>
        <taxon>Pentapetalae</taxon>
        <taxon>asterids</taxon>
        <taxon>campanulids</taxon>
        <taxon>Asterales</taxon>
        <taxon>Asteraceae</taxon>
        <taxon>Asteroideae</taxon>
        <taxon>Anthemideae</taxon>
        <taxon>Anthemidinae</taxon>
        <taxon>Tanacetum</taxon>
    </lineage>
</organism>
<accession>A0A699IZA4</accession>
<gene>
    <name evidence="2" type="ORF">Tci_569929</name>
</gene>
<name>A0A699IZA4_TANCI</name>
<keyword evidence="1" id="KW-0812">Transmembrane</keyword>
<sequence>MMYVRDHDGGVNSRIIQDHVVFIRFVIFHVMMMVSLIKKKQQMEEGYYIRFWNEGKAASEQIWKRIRSLLAMELNTAKEKNSAAIIHVDFTTTRVTKVPTVMLGYYYCL</sequence>
<dbReference type="EMBL" id="BKCJ010350674">
    <property type="protein sequence ID" value="GEZ97956.1"/>
    <property type="molecule type" value="Genomic_DNA"/>
</dbReference>
<keyword evidence="1" id="KW-0472">Membrane</keyword>
<keyword evidence="1" id="KW-1133">Transmembrane helix</keyword>
<feature type="transmembrane region" description="Helical" evidence="1">
    <location>
        <begin position="20"/>
        <end position="37"/>
    </location>
</feature>
<reference evidence="2" key="1">
    <citation type="journal article" date="2019" name="Sci. Rep.">
        <title>Draft genome of Tanacetum cinerariifolium, the natural source of mosquito coil.</title>
        <authorList>
            <person name="Yamashiro T."/>
            <person name="Shiraishi A."/>
            <person name="Satake H."/>
            <person name="Nakayama K."/>
        </authorList>
    </citation>
    <scope>NUCLEOTIDE SEQUENCE</scope>
</reference>